<keyword evidence="2" id="KW-1185">Reference proteome</keyword>
<evidence type="ECO:0000313" key="2">
    <source>
        <dbReference type="Proteomes" id="UP001060085"/>
    </source>
</evidence>
<dbReference type="EMBL" id="CM044702">
    <property type="protein sequence ID" value="KAI5676012.1"/>
    <property type="molecule type" value="Genomic_DNA"/>
</dbReference>
<organism evidence="1 2">
    <name type="scientific">Catharanthus roseus</name>
    <name type="common">Madagascar periwinkle</name>
    <name type="synonym">Vinca rosea</name>
    <dbReference type="NCBI Taxonomy" id="4058"/>
    <lineage>
        <taxon>Eukaryota</taxon>
        <taxon>Viridiplantae</taxon>
        <taxon>Streptophyta</taxon>
        <taxon>Embryophyta</taxon>
        <taxon>Tracheophyta</taxon>
        <taxon>Spermatophyta</taxon>
        <taxon>Magnoliopsida</taxon>
        <taxon>eudicotyledons</taxon>
        <taxon>Gunneridae</taxon>
        <taxon>Pentapetalae</taxon>
        <taxon>asterids</taxon>
        <taxon>lamiids</taxon>
        <taxon>Gentianales</taxon>
        <taxon>Apocynaceae</taxon>
        <taxon>Rauvolfioideae</taxon>
        <taxon>Vinceae</taxon>
        <taxon>Catharanthinae</taxon>
        <taxon>Catharanthus</taxon>
    </lineage>
</organism>
<accession>A0ACC0BTK1</accession>
<gene>
    <name evidence="1" type="ORF">M9H77_06962</name>
</gene>
<proteinExistence type="predicted"/>
<protein>
    <submittedName>
        <fullName evidence="1">Uncharacterized protein</fullName>
    </submittedName>
</protein>
<comment type="caution">
    <text evidence="1">The sequence shown here is derived from an EMBL/GenBank/DDBJ whole genome shotgun (WGS) entry which is preliminary data.</text>
</comment>
<evidence type="ECO:0000313" key="1">
    <source>
        <dbReference type="EMBL" id="KAI5676012.1"/>
    </source>
</evidence>
<reference evidence="2" key="1">
    <citation type="journal article" date="2023" name="Nat. Plants">
        <title>Single-cell RNA sequencing provides a high-resolution roadmap for understanding the multicellular compartmentation of specialized metabolism.</title>
        <authorList>
            <person name="Sun S."/>
            <person name="Shen X."/>
            <person name="Li Y."/>
            <person name="Li Y."/>
            <person name="Wang S."/>
            <person name="Li R."/>
            <person name="Zhang H."/>
            <person name="Shen G."/>
            <person name="Guo B."/>
            <person name="Wei J."/>
            <person name="Xu J."/>
            <person name="St-Pierre B."/>
            <person name="Chen S."/>
            <person name="Sun C."/>
        </authorList>
    </citation>
    <scope>NUCLEOTIDE SEQUENCE [LARGE SCALE GENOMIC DNA]</scope>
</reference>
<sequence>MDENGENGSRQQKYSTCRGWQAFARQRPTGDYRPCPTVGGRITRFVQDLFSWIQELNTLIKDFVLRLGDSRDDLRNYSQGILELKKEEQSRATNWRLSGAIN</sequence>
<name>A0ACC0BTK1_CATRO</name>
<dbReference type="Proteomes" id="UP001060085">
    <property type="component" value="Linkage Group LG02"/>
</dbReference>